<accession>A0ABW9XWX5</accession>
<dbReference type="InterPro" id="IPR014729">
    <property type="entry name" value="Rossmann-like_a/b/a_fold"/>
</dbReference>
<keyword evidence="1" id="KW-1133">Transmembrane helix</keyword>
<comment type="caution">
    <text evidence="3">The sequence shown here is derived from an EMBL/GenBank/DDBJ whole genome shotgun (WGS) entry which is preliminary data.</text>
</comment>
<dbReference type="InterPro" id="IPR051599">
    <property type="entry name" value="Cell_Envelope_Assoc"/>
</dbReference>
<dbReference type="Proteomes" id="UP000665561">
    <property type="component" value="Unassembled WGS sequence"/>
</dbReference>
<organism evidence="3 4">
    <name type="scientific">Paenibacillus glycinis</name>
    <dbReference type="NCBI Taxonomy" id="2697035"/>
    <lineage>
        <taxon>Bacteria</taxon>
        <taxon>Bacillati</taxon>
        <taxon>Bacillota</taxon>
        <taxon>Bacilli</taxon>
        <taxon>Bacillales</taxon>
        <taxon>Paenibacillaceae</taxon>
        <taxon>Paenibacillus</taxon>
    </lineage>
</organism>
<sequence length="252" mass="27242">MIYVIKFLYSFVLPPGLFIVLLAAAGVWLWIKRNKAPAIGAFAFALVLYLCSISAISDGLMRSLENSYAPPSKADGDVIVVLGGGATVDTPDIDGVGNLYGMAGNRLLTAARLYQQTGLPILFSGGKVFADSGNEAEIAKRQLIGLKVPADRILVENRSLNTAQNAAFTGELLARRHLTRPILVTSAFHMKRSVMDFREAGIAVVPYPDDYRVSRRASYALNKWSPSSAAMDSLSACLREYLGIAASALFHR</sequence>
<gene>
    <name evidence="3" type="ORF">GT019_25255</name>
</gene>
<dbReference type="CDD" id="cd06259">
    <property type="entry name" value="YdcF-like"/>
    <property type="match status" value="1"/>
</dbReference>
<dbReference type="Gene3D" id="3.40.50.620">
    <property type="entry name" value="HUPs"/>
    <property type="match status" value="1"/>
</dbReference>
<feature type="transmembrane region" description="Helical" evidence="1">
    <location>
        <begin position="7"/>
        <end position="31"/>
    </location>
</feature>
<keyword evidence="1" id="KW-0812">Transmembrane</keyword>
<dbReference type="RefSeq" id="WP_161746211.1">
    <property type="nucleotide sequence ID" value="NZ_JAAAMV010000025.1"/>
</dbReference>
<evidence type="ECO:0000256" key="1">
    <source>
        <dbReference type="SAM" id="Phobius"/>
    </source>
</evidence>
<dbReference type="PANTHER" id="PTHR30336:SF4">
    <property type="entry name" value="ENVELOPE BIOGENESIS FACTOR ELYC"/>
    <property type="match status" value="1"/>
</dbReference>
<dbReference type="InterPro" id="IPR003848">
    <property type="entry name" value="DUF218"/>
</dbReference>
<protein>
    <submittedName>
        <fullName evidence="3">YdcF family protein</fullName>
    </submittedName>
</protein>
<name>A0ABW9XWX5_9BACL</name>
<proteinExistence type="predicted"/>
<dbReference type="EMBL" id="JAAAMV010000025">
    <property type="protein sequence ID" value="NBD27195.1"/>
    <property type="molecule type" value="Genomic_DNA"/>
</dbReference>
<evidence type="ECO:0000259" key="2">
    <source>
        <dbReference type="Pfam" id="PF02698"/>
    </source>
</evidence>
<evidence type="ECO:0000313" key="4">
    <source>
        <dbReference type="Proteomes" id="UP000665561"/>
    </source>
</evidence>
<keyword evidence="1" id="KW-0472">Membrane</keyword>
<evidence type="ECO:0000313" key="3">
    <source>
        <dbReference type="EMBL" id="NBD27195.1"/>
    </source>
</evidence>
<reference evidence="3 4" key="1">
    <citation type="submission" date="2020-01" db="EMBL/GenBank/DDBJ databases">
        <title>Paenibacillus soybeanensis sp. nov. isolated from the nodules of soybean (Glycine max(L.) Merr).</title>
        <authorList>
            <person name="Wang H."/>
        </authorList>
    </citation>
    <scope>NUCLEOTIDE SEQUENCE [LARGE SCALE GENOMIC DNA]</scope>
    <source>
        <strain evidence="3 4">T1</strain>
    </source>
</reference>
<feature type="transmembrane region" description="Helical" evidence="1">
    <location>
        <begin position="37"/>
        <end position="56"/>
    </location>
</feature>
<feature type="domain" description="DUF218" evidence="2">
    <location>
        <begin position="77"/>
        <end position="243"/>
    </location>
</feature>
<dbReference type="PANTHER" id="PTHR30336">
    <property type="entry name" value="INNER MEMBRANE PROTEIN, PROBABLE PERMEASE"/>
    <property type="match status" value="1"/>
</dbReference>
<keyword evidence="4" id="KW-1185">Reference proteome</keyword>
<dbReference type="Pfam" id="PF02698">
    <property type="entry name" value="DUF218"/>
    <property type="match status" value="1"/>
</dbReference>